<name>A0A839FET6_9MICC</name>
<evidence type="ECO:0000313" key="2">
    <source>
        <dbReference type="EMBL" id="MBA8920240.1"/>
    </source>
</evidence>
<evidence type="ECO:0000313" key="3">
    <source>
        <dbReference type="Proteomes" id="UP000546252"/>
    </source>
</evidence>
<feature type="transmembrane region" description="Helical" evidence="1">
    <location>
        <begin position="50"/>
        <end position="69"/>
    </location>
</feature>
<dbReference type="EMBL" id="JACJIH010000001">
    <property type="protein sequence ID" value="MBA8920240.1"/>
    <property type="molecule type" value="Genomic_DNA"/>
</dbReference>
<comment type="caution">
    <text evidence="2">The sequence shown here is derived from an EMBL/GenBank/DDBJ whole genome shotgun (WGS) entry which is preliminary data.</text>
</comment>
<evidence type="ECO:0000256" key="1">
    <source>
        <dbReference type="SAM" id="Phobius"/>
    </source>
</evidence>
<reference evidence="2 3" key="1">
    <citation type="submission" date="2020-08" db="EMBL/GenBank/DDBJ databases">
        <title>Sequencing the genomes of 1000 actinobacteria strains.</title>
        <authorList>
            <person name="Klenk H.-P."/>
        </authorList>
    </citation>
    <scope>NUCLEOTIDE SEQUENCE [LARGE SCALE GENOMIC DNA]</scope>
    <source>
        <strain evidence="2 3">DSM 19081</strain>
    </source>
</reference>
<keyword evidence="1" id="KW-0472">Membrane</keyword>
<accession>A0A839FET6</accession>
<protein>
    <submittedName>
        <fullName evidence="2">Putative membrane protein</fullName>
    </submittedName>
</protein>
<organism evidence="2 3">
    <name type="scientific">Nesterenkonia jeotgali</name>
    <dbReference type="NCBI Taxonomy" id="317018"/>
    <lineage>
        <taxon>Bacteria</taxon>
        <taxon>Bacillati</taxon>
        <taxon>Actinomycetota</taxon>
        <taxon>Actinomycetes</taxon>
        <taxon>Micrococcales</taxon>
        <taxon>Micrococcaceae</taxon>
        <taxon>Nesterenkonia</taxon>
    </lineage>
</organism>
<keyword evidence="1" id="KW-1133">Transmembrane helix</keyword>
<sequence>MSRQGTPGNWAKGVIGNRAARIAVLLVALVFLGCFWILESTGVIERNETVAIVGVVLFVVVAFPTAMLVGRASDRTLERER</sequence>
<dbReference type="Proteomes" id="UP000546252">
    <property type="component" value="Unassembled WGS sequence"/>
</dbReference>
<dbReference type="RefSeq" id="WP_157075300.1">
    <property type="nucleotide sequence ID" value="NZ_BAAAKT010000001.1"/>
</dbReference>
<dbReference type="AlphaFoldDB" id="A0A839FET6"/>
<feature type="transmembrane region" description="Helical" evidence="1">
    <location>
        <begin position="20"/>
        <end position="38"/>
    </location>
</feature>
<proteinExistence type="predicted"/>
<keyword evidence="1" id="KW-0812">Transmembrane</keyword>
<dbReference type="PROSITE" id="PS51257">
    <property type="entry name" value="PROKAR_LIPOPROTEIN"/>
    <property type="match status" value="1"/>
</dbReference>
<gene>
    <name evidence="2" type="ORF">HNR24_000173</name>
</gene>